<name>A0A5N5QVT8_9AGAM</name>
<organism evidence="1 2">
    <name type="scientific">Ceratobasidium theobromae</name>
    <dbReference type="NCBI Taxonomy" id="1582974"/>
    <lineage>
        <taxon>Eukaryota</taxon>
        <taxon>Fungi</taxon>
        <taxon>Dikarya</taxon>
        <taxon>Basidiomycota</taxon>
        <taxon>Agaricomycotina</taxon>
        <taxon>Agaricomycetes</taxon>
        <taxon>Cantharellales</taxon>
        <taxon>Ceratobasidiaceae</taxon>
        <taxon>Ceratobasidium</taxon>
    </lineage>
</organism>
<dbReference type="AlphaFoldDB" id="A0A5N5QVT8"/>
<evidence type="ECO:0000313" key="1">
    <source>
        <dbReference type="EMBL" id="KAB5595804.1"/>
    </source>
</evidence>
<gene>
    <name evidence="1" type="ORF">CTheo_817</name>
</gene>
<protein>
    <recommendedName>
        <fullName evidence="3">F-box-like domain containing protein</fullName>
    </recommendedName>
</protein>
<accession>A0A5N5QVT8</accession>
<evidence type="ECO:0008006" key="3">
    <source>
        <dbReference type="Google" id="ProtNLM"/>
    </source>
</evidence>
<proteinExistence type="predicted"/>
<dbReference type="OrthoDB" id="3159295at2759"/>
<reference evidence="1 2" key="1">
    <citation type="journal article" date="2019" name="Fungal Biol. Biotechnol.">
        <title>Draft genome sequence of fastidious pathogen Ceratobasidium theobromae, which causes vascular-streak dieback in Theobroma cacao.</title>
        <authorList>
            <person name="Ali S.S."/>
            <person name="Asman A."/>
            <person name="Shao J."/>
            <person name="Firmansyah A.P."/>
            <person name="Susilo A.W."/>
            <person name="Rosmana A."/>
            <person name="McMahon P."/>
            <person name="Junaid M."/>
            <person name="Guest D."/>
            <person name="Kheng T.Y."/>
            <person name="Meinhardt L.W."/>
            <person name="Bailey B.A."/>
        </authorList>
    </citation>
    <scope>NUCLEOTIDE SEQUENCE [LARGE SCALE GENOMIC DNA]</scope>
    <source>
        <strain evidence="1 2">CT2</strain>
    </source>
</reference>
<sequence>MVTSYTRSLVHNYGPSLCLSKNGNPRVLSVEVIELIADFLFQIHSPTPSENVEHETICSIKPHYTEIAGFIGASPALHRIGFVRWVTVLTIRSLDDWDAALSMRHLIRELICPDGTILSERQTILSEFPRLRALSIDNHDDVRCHATGMHPFAYRDVISSLPRSLLYLEIKHAHGPDANIIALVKRCCPDLETLWLGRCTMFNRTPACEFWTSFPFDHDSYISNEGTDAYALSLGGELSSLRNLKLLRLGVYLVPSTAVLAHRIFHVQNMPAPPTIDWQTALVPAPNENQFGQNPQPPAPQISDLISVFHQEPEDNVCERCREESYSATQIAEASASGILKEAVPGLECVEWMNWFAPQHLGS</sequence>
<evidence type="ECO:0000313" key="2">
    <source>
        <dbReference type="Proteomes" id="UP000383932"/>
    </source>
</evidence>
<comment type="caution">
    <text evidence="1">The sequence shown here is derived from an EMBL/GenBank/DDBJ whole genome shotgun (WGS) entry which is preliminary data.</text>
</comment>
<keyword evidence="2" id="KW-1185">Reference proteome</keyword>
<dbReference type="EMBL" id="SSOP01000006">
    <property type="protein sequence ID" value="KAB5595804.1"/>
    <property type="molecule type" value="Genomic_DNA"/>
</dbReference>
<dbReference type="Proteomes" id="UP000383932">
    <property type="component" value="Unassembled WGS sequence"/>
</dbReference>